<evidence type="ECO:0000313" key="2">
    <source>
        <dbReference type="Proteomes" id="UP000315648"/>
    </source>
</evidence>
<dbReference type="Proteomes" id="UP000315648">
    <property type="component" value="Unassembled WGS sequence"/>
</dbReference>
<sequence>MPFPGKVLLHPANGGVIFLYDWEIVLSRLSYFANKGPDFIVFELKDGSYVQCAGSKNQLTIETRTYDSERNFKHLTWGRSICTGVKTGIESMDGYIEVDTSQVLQMRDARIIIKAFIEREEIPQKYLSTASTFSFGPLPPDKRLNHKAWDWPDRRPKK</sequence>
<dbReference type="AlphaFoldDB" id="A0A556QPQ1"/>
<evidence type="ECO:0000313" key="1">
    <source>
        <dbReference type="EMBL" id="TSJ78616.1"/>
    </source>
</evidence>
<organism evidence="1 2">
    <name type="scientific">Rariglobus hedericola</name>
    <dbReference type="NCBI Taxonomy" id="2597822"/>
    <lineage>
        <taxon>Bacteria</taxon>
        <taxon>Pseudomonadati</taxon>
        <taxon>Verrucomicrobiota</taxon>
        <taxon>Opitutia</taxon>
        <taxon>Opitutales</taxon>
        <taxon>Opitutaceae</taxon>
        <taxon>Rariglobus</taxon>
    </lineage>
</organism>
<protein>
    <submittedName>
        <fullName evidence="1">Uncharacterized protein</fullName>
    </submittedName>
</protein>
<proteinExistence type="predicted"/>
<gene>
    <name evidence="1" type="ORF">FPL22_04750</name>
</gene>
<reference evidence="1 2" key="1">
    <citation type="submission" date="2019-07" db="EMBL/GenBank/DDBJ databases">
        <title>Description of 53C-WASEF.</title>
        <authorList>
            <person name="Pitt A."/>
            <person name="Hahn M.W."/>
        </authorList>
    </citation>
    <scope>NUCLEOTIDE SEQUENCE [LARGE SCALE GENOMIC DNA]</scope>
    <source>
        <strain evidence="1 2">53C-WASEF</strain>
    </source>
</reference>
<accession>A0A556QPQ1</accession>
<name>A0A556QPQ1_9BACT</name>
<keyword evidence="2" id="KW-1185">Reference proteome</keyword>
<comment type="caution">
    <text evidence="1">The sequence shown here is derived from an EMBL/GenBank/DDBJ whole genome shotgun (WGS) entry which is preliminary data.</text>
</comment>
<dbReference type="EMBL" id="VMBG01000001">
    <property type="protein sequence ID" value="TSJ78616.1"/>
    <property type="molecule type" value="Genomic_DNA"/>
</dbReference>